<organism evidence="2 3">
    <name type="scientific">Aphanomyces stellatus</name>
    <dbReference type="NCBI Taxonomy" id="120398"/>
    <lineage>
        <taxon>Eukaryota</taxon>
        <taxon>Sar</taxon>
        <taxon>Stramenopiles</taxon>
        <taxon>Oomycota</taxon>
        <taxon>Saprolegniomycetes</taxon>
        <taxon>Saprolegniales</taxon>
        <taxon>Verrucalvaceae</taxon>
        <taxon>Aphanomyces</taxon>
    </lineage>
</organism>
<evidence type="ECO:0000313" key="3">
    <source>
        <dbReference type="Proteomes" id="UP000332933"/>
    </source>
</evidence>
<evidence type="ECO:0000313" key="1">
    <source>
        <dbReference type="EMBL" id="KAF0699169.1"/>
    </source>
</evidence>
<protein>
    <submittedName>
        <fullName evidence="2">Aste57867_10221 protein</fullName>
    </submittedName>
</protein>
<proteinExistence type="predicted"/>
<dbReference type="EMBL" id="CAADRA010005214">
    <property type="protein sequence ID" value="VFT87096.1"/>
    <property type="molecule type" value="Genomic_DNA"/>
</dbReference>
<accession>A0A485KQA5</accession>
<dbReference type="InterPro" id="IPR032675">
    <property type="entry name" value="LRR_dom_sf"/>
</dbReference>
<dbReference type="Proteomes" id="UP000332933">
    <property type="component" value="Unassembled WGS sequence"/>
</dbReference>
<sequence length="167" mass="17800">MHCWMLSFAHVCNLTIRNTVLDILDLSQEAVGPIQVATLHLSNAFDSAEAANWIMECLENASTTSLTMTDCHLDCDVLGFLHTATYSGSALKILNLTSASIGDTGCCFLDKIVRRTDLTALSLSNNGITDHGAASLADALSANTTIRHLDLGHNLIRRAGAAGLLKC</sequence>
<dbReference type="OrthoDB" id="6500038at2759"/>
<reference evidence="2 3" key="1">
    <citation type="submission" date="2019-03" db="EMBL/GenBank/DDBJ databases">
        <authorList>
            <person name="Gaulin E."/>
            <person name="Dumas B."/>
        </authorList>
    </citation>
    <scope>NUCLEOTIDE SEQUENCE [LARGE SCALE GENOMIC DNA]</scope>
    <source>
        <strain evidence="2">CBS 568.67</strain>
    </source>
</reference>
<dbReference type="EMBL" id="VJMH01005193">
    <property type="protein sequence ID" value="KAF0699169.1"/>
    <property type="molecule type" value="Genomic_DNA"/>
</dbReference>
<keyword evidence="3" id="KW-1185">Reference proteome</keyword>
<dbReference type="PANTHER" id="PTHR24114">
    <property type="entry name" value="LEUCINE RICH REPEAT FAMILY PROTEIN"/>
    <property type="match status" value="1"/>
</dbReference>
<dbReference type="Gene3D" id="3.80.10.10">
    <property type="entry name" value="Ribonuclease Inhibitor"/>
    <property type="match status" value="1"/>
</dbReference>
<dbReference type="AlphaFoldDB" id="A0A485KQA5"/>
<dbReference type="PANTHER" id="PTHR24114:SF2">
    <property type="entry name" value="F-BOX DOMAIN-CONTAINING PROTEIN-RELATED"/>
    <property type="match status" value="1"/>
</dbReference>
<dbReference type="InterPro" id="IPR052394">
    <property type="entry name" value="LRR-containing"/>
</dbReference>
<dbReference type="SUPFAM" id="SSF52047">
    <property type="entry name" value="RNI-like"/>
    <property type="match status" value="1"/>
</dbReference>
<evidence type="ECO:0000313" key="2">
    <source>
        <dbReference type="EMBL" id="VFT87096.1"/>
    </source>
</evidence>
<reference evidence="1" key="2">
    <citation type="submission" date="2019-06" db="EMBL/GenBank/DDBJ databases">
        <title>Genomics analysis of Aphanomyces spp. identifies a new class of oomycete effector associated with host adaptation.</title>
        <authorList>
            <person name="Gaulin E."/>
        </authorList>
    </citation>
    <scope>NUCLEOTIDE SEQUENCE</scope>
    <source>
        <strain evidence="1">CBS 578.67</strain>
    </source>
</reference>
<dbReference type="Pfam" id="PF13516">
    <property type="entry name" value="LRR_6"/>
    <property type="match status" value="3"/>
</dbReference>
<dbReference type="InterPro" id="IPR001611">
    <property type="entry name" value="Leu-rich_rpt"/>
</dbReference>
<dbReference type="SMART" id="SM00368">
    <property type="entry name" value="LRR_RI"/>
    <property type="match status" value="2"/>
</dbReference>
<name>A0A485KQA5_9STRA</name>
<gene>
    <name evidence="2" type="primary">Aste57867_10221</name>
    <name evidence="1" type="ORF">As57867_010182</name>
    <name evidence="2" type="ORF">ASTE57867_10221</name>
</gene>